<dbReference type="Gene3D" id="3.30.420.240">
    <property type="match status" value="1"/>
</dbReference>
<organism evidence="1 2">
    <name type="scientific">Paludibaculum fermentans</name>
    <dbReference type="NCBI Taxonomy" id="1473598"/>
    <lineage>
        <taxon>Bacteria</taxon>
        <taxon>Pseudomonadati</taxon>
        <taxon>Acidobacteriota</taxon>
        <taxon>Terriglobia</taxon>
        <taxon>Bryobacterales</taxon>
        <taxon>Bryobacteraceae</taxon>
        <taxon>Paludibaculum</taxon>
    </lineage>
</organism>
<accession>A0A7S7NY17</accession>
<gene>
    <name evidence="1" type="ORF">IRI77_15475</name>
</gene>
<evidence type="ECO:0000313" key="2">
    <source>
        <dbReference type="Proteomes" id="UP000593892"/>
    </source>
</evidence>
<reference evidence="1 2" key="1">
    <citation type="submission" date="2020-10" db="EMBL/GenBank/DDBJ databases">
        <title>Complete genome sequence of Paludibaculum fermentans P105T, a facultatively anaerobic acidobacterium capable of dissimilatory Fe(III) reduction.</title>
        <authorList>
            <person name="Dedysh S.N."/>
            <person name="Beletsky A.V."/>
            <person name="Kulichevskaya I.S."/>
            <person name="Mardanov A.V."/>
            <person name="Ravin N.V."/>
        </authorList>
    </citation>
    <scope>NUCLEOTIDE SEQUENCE [LARGE SCALE GENOMIC DNA]</scope>
    <source>
        <strain evidence="1 2">P105</strain>
    </source>
</reference>
<dbReference type="Proteomes" id="UP000593892">
    <property type="component" value="Chromosome"/>
</dbReference>
<name>A0A7S7NY17_PALFE</name>
<proteinExistence type="predicted"/>
<keyword evidence="2" id="KW-1185">Reference proteome</keyword>
<evidence type="ECO:0008006" key="3">
    <source>
        <dbReference type="Google" id="ProtNLM"/>
    </source>
</evidence>
<dbReference type="KEGG" id="pfer:IRI77_15475"/>
<dbReference type="AlphaFoldDB" id="A0A7S7NY17"/>
<dbReference type="RefSeq" id="WP_194452943.1">
    <property type="nucleotide sequence ID" value="NZ_CP063849.1"/>
</dbReference>
<sequence length="220" mass="24014">MLMTASRQKAGSVFHLGLDLGLRRNPTALALVEDVTRPTGKFDYVYYTHVMETVLVLRNLQRLPLETPYAELPGYLERYLEGLARRGPVHLVVDATGVGLPVVELLQLAQLPARLKPVVITGGESVGQLPHAASVPRSMLLQNLRVVLETGGLRIPSGLRLLRELKQELRALGDPKSRTPDDMAFALALAVWSARPQPVVGERSVALPVHLGGPKPRLPV</sequence>
<evidence type="ECO:0000313" key="1">
    <source>
        <dbReference type="EMBL" id="QOY91289.1"/>
    </source>
</evidence>
<dbReference type="EMBL" id="CP063849">
    <property type="protein sequence ID" value="QOY91289.1"/>
    <property type="molecule type" value="Genomic_DNA"/>
</dbReference>
<protein>
    <recommendedName>
        <fullName evidence="3">Terminase large subunit gp17-like C-terminal domain-containing protein</fullName>
    </recommendedName>
</protein>